<evidence type="ECO:0000259" key="3">
    <source>
        <dbReference type="PROSITE" id="PS50076"/>
    </source>
</evidence>
<dbReference type="Proteomes" id="UP001302477">
    <property type="component" value="Chromosome"/>
</dbReference>
<dbReference type="InterPro" id="IPR001623">
    <property type="entry name" value="DnaJ_domain"/>
</dbReference>
<dbReference type="InterPro" id="IPR036869">
    <property type="entry name" value="J_dom_sf"/>
</dbReference>
<dbReference type="PROSITE" id="PS50076">
    <property type="entry name" value="DNAJ_2"/>
    <property type="match status" value="1"/>
</dbReference>
<proteinExistence type="predicted"/>
<evidence type="ECO:0000256" key="2">
    <source>
        <dbReference type="SAM" id="Phobius"/>
    </source>
</evidence>
<feature type="domain" description="J" evidence="3">
    <location>
        <begin position="3"/>
        <end position="67"/>
    </location>
</feature>
<keyword evidence="5" id="KW-1185">Reference proteome</keyword>
<protein>
    <submittedName>
        <fullName evidence="4">J domain-containing protein</fullName>
    </submittedName>
</protein>
<dbReference type="Gene3D" id="1.10.287.110">
    <property type="entry name" value="DnaJ domain"/>
    <property type="match status" value="1"/>
</dbReference>
<keyword evidence="2" id="KW-0812">Transmembrane</keyword>
<dbReference type="CDD" id="cd06257">
    <property type="entry name" value="DnaJ"/>
    <property type="match status" value="1"/>
</dbReference>
<organism evidence="4 5">
    <name type="scientific">Microbulbifer pacificus</name>
    <dbReference type="NCBI Taxonomy" id="407164"/>
    <lineage>
        <taxon>Bacteria</taxon>
        <taxon>Pseudomonadati</taxon>
        <taxon>Pseudomonadota</taxon>
        <taxon>Gammaproteobacteria</taxon>
        <taxon>Cellvibrionales</taxon>
        <taxon>Microbulbiferaceae</taxon>
        <taxon>Microbulbifer</taxon>
    </lineage>
</organism>
<feature type="transmembrane region" description="Helical" evidence="2">
    <location>
        <begin position="299"/>
        <end position="320"/>
    </location>
</feature>
<keyword evidence="2" id="KW-1133">Transmembrane helix</keyword>
<feature type="transmembrane region" description="Helical" evidence="2">
    <location>
        <begin position="326"/>
        <end position="345"/>
    </location>
</feature>
<dbReference type="AlphaFoldDB" id="A0AAU0MW85"/>
<evidence type="ECO:0000256" key="1">
    <source>
        <dbReference type="ARBA" id="ARBA00023186"/>
    </source>
</evidence>
<name>A0AAU0MW85_9GAMM</name>
<dbReference type="SUPFAM" id="SSF46565">
    <property type="entry name" value="Chaperone J-domain"/>
    <property type="match status" value="1"/>
</dbReference>
<keyword evidence="2" id="KW-0472">Membrane</keyword>
<reference evidence="4 5" key="1">
    <citation type="submission" date="2023-10" db="EMBL/GenBank/DDBJ databases">
        <title>Description of Microbulbifer bruguierae sp. nov., isolated from the sediments of mangrove plant Bruguiera sexangula and comparative genomic analyses of the genus Microbulbifer.</title>
        <authorList>
            <person name="Long M."/>
        </authorList>
    </citation>
    <scope>NUCLEOTIDE SEQUENCE [LARGE SCALE GENOMIC DNA]</scope>
    <source>
        <strain evidence="4 5">SPO729</strain>
    </source>
</reference>
<dbReference type="EMBL" id="CP137555">
    <property type="protein sequence ID" value="WOX04397.1"/>
    <property type="molecule type" value="Genomic_DNA"/>
</dbReference>
<evidence type="ECO:0000313" key="4">
    <source>
        <dbReference type="EMBL" id="WOX04397.1"/>
    </source>
</evidence>
<keyword evidence="1" id="KW-0143">Chaperone</keyword>
<accession>A0AAU0MW85</accession>
<evidence type="ECO:0000313" key="5">
    <source>
        <dbReference type="Proteomes" id="UP001302477"/>
    </source>
</evidence>
<dbReference type="KEGG" id="mpaf:R5R33_11660"/>
<dbReference type="SMART" id="SM00271">
    <property type="entry name" value="DnaJ"/>
    <property type="match status" value="1"/>
</dbReference>
<gene>
    <name evidence="4" type="ORF">R5R33_11660</name>
</gene>
<sequence>MTNCWDVLELTHDSDRTQVRRAYARLIKQFRPDESPLEFQKIHDAYEEALNWLRYPEAVRQTLSGHEEAVDGESEQVSGQDGMRELAEGFLPPGMTQEIIGRINEAIAGLADSEMMVEVDGFRISRGEMPEQGFRVERIYSPENDECRDNLGEDYRNALDEALATVDEILEKPDRANAKYWDFLADCPFLLDQEFRFHLTGNLLRKIARFNLSRKGASEAPVGVTAMQTLDRYLNFSGLSHEDFYQLSEREWFALRMPDQTLSASSVGMAEHGLKGGKLLKGKSLPDLSERSGSFWVDLGKFAVFGAVMAAVILGAIVLVSMGKGLLLYGFVAIGAIKFFAALFWGEHEKL</sequence>
<dbReference type="RefSeq" id="WP_318952876.1">
    <property type="nucleotide sequence ID" value="NZ_CP137555.1"/>
</dbReference>